<name>A0AAP0X4V8_LIQFO</name>
<organism evidence="2 3">
    <name type="scientific">Liquidambar formosana</name>
    <name type="common">Formosan gum</name>
    <dbReference type="NCBI Taxonomy" id="63359"/>
    <lineage>
        <taxon>Eukaryota</taxon>
        <taxon>Viridiplantae</taxon>
        <taxon>Streptophyta</taxon>
        <taxon>Embryophyta</taxon>
        <taxon>Tracheophyta</taxon>
        <taxon>Spermatophyta</taxon>
        <taxon>Magnoliopsida</taxon>
        <taxon>eudicotyledons</taxon>
        <taxon>Gunneridae</taxon>
        <taxon>Pentapetalae</taxon>
        <taxon>Saxifragales</taxon>
        <taxon>Altingiaceae</taxon>
        <taxon>Liquidambar</taxon>
    </lineage>
</organism>
<dbReference type="Proteomes" id="UP001415857">
    <property type="component" value="Unassembled WGS sequence"/>
</dbReference>
<dbReference type="EMBL" id="JBBPBK010000005">
    <property type="protein sequence ID" value="KAK9285518.1"/>
    <property type="molecule type" value="Genomic_DNA"/>
</dbReference>
<sequence length="178" mass="20202">MSEREEYDSDAPEEFTSEQGVQLDEEIRKVQKENKARVVREGKERRRQWAKRKTPRSSKGGETVEDVIETETHQQSVGSGGMLPNDIVKLLATREKQVFLSDSEEEKAEEKPSSRRKRAKSSGLEPVILKDIPPAQCIQNSMEFLKKRKMQVSRSTSVLNNSNQALRLLSSSGLLSNK</sequence>
<feature type="region of interest" description="Disordered" evidence="1">
    <location>
        <begin position="100"/>
        <end position="126"/>
    </location>
</feature>
<protein>
    <submittedName>
        <fullName evidence="2">Uncharacterized protein</fullName>
    </submittedName>
</protein>
<feature type="region of interest" description="Disordered" evidence="1">
    <location>
        <begin position="1"/>
        <end position="83"/>
    </location>
</feature>
<evidence type="ECO:0000313" key="3">
    <source>
        <dbReference type="Proteomes" id="UP001415857"/>
    </source>
</evidence>
<feature type="compositionally biased region" description="Basic and acidic residues" evidence="1">
    <location>
        <begin position="25"/>
        <end position="44"/>
    </location>
</feature>
<evidence type="ECO:0000256" key="1">
    <source>
        <dbReference type="SAM" id="MobiDB-lite"/>
    </source>
</evidence>
<evidence type="ECO:0000313" key="2">
    <source>
        <dbReference type="EMBL" id="KAK9285518.1"/>
    </source>
</evidence>
<dbReference type="PANTHER" id="PTHR36387">
    <property type="entry name" value="UDP-N-ACETYLMURAMOYL-L-ALANYL-D-GLUTAMATE-2, 6-DIAMINOPIMELATE LIGASE"/>
    <property type="match status" value="1"/>
</dbReference>
<dbReference type="PANTHER" id="PTHR36387:SF2">
    <property type="entry name" value="UDP-N-ACETYLMURAMOYL-L-ALANYL-D-GLUTAMATE-2, 6-DIAMINOPIMELATE LIGASE"/>
    <property type="match status" value="1"/>
</dbReference>
<accession>A0AAP0X4V8</accession>
<reference evidence="2 3" key="1">
    <citation type="journal article" date="2024" name="Plant J.">
        <title>Genome sequences and population genomics reveal climatic adaptation and genomic divergence between two closely related sweetgum species.</title>
        <authorList>
            <person name="Xu W.Q."/>
            <person name="Ren C.Q."/>
            <person name="Zhang X.Y."/>
            <person name="Comes H.P."/>
            <person name="Liu X.H."/>
            <person name="Li Y.G."/>
            <person name="Kettle C.J."/>
            <person name="Jalonen R."/>
            <person name="Gaisberger H."/>
            <person name="Ma Y.Z."/>
            <person name="Qiu Y.X."/>
        </authorList>
    </citation>
    <scope>NUCLEOTIDE SEQUENCE [LARGE SCALE GENOMIC DNA]</scope>
    <source>
        <strain evidence="2">Hangzhou</strain>
    </source>
</reference>
<keyword evidence="3" id="KW-1185">Reference proteome</keyword>
<gene>
    <name evidence="2" type="ORF">L1049_024712</name>
</gene>
<feature type="compositionally biased region" description="Basic residues" evidence="1">
    <location>
        <begin position="45"/>
        <end position="56"/>
    </location>
</feature>
<comment type="caution">
    <text evidence="2">The sequence shown here is derived from an EMBL/GenBank/DDBJ whole genome shotgun (WGS) entry which is preliminary data.</text>
</comment>
<dbReference type="AlphaFoldDB" id="A0AAP0X4V8"/>
<feature type="compositionally biased region" description="Acidic residues" evidence="1">
    <location>
        <begin position="1"/>
        <end position="16"/>
    </location>
</feature>
<proteinExistence type="predicted"/>